<evidence type="ECO:0000313" key="4">
    <source>
        <dbReference type="Proteomes" id="UP000658127"/>
    </source>
</evidence>
<protein>
    <submittedName>
        <fullName evidence="3">Transcriptional regulator</fullName>
    </submittedName>
</protein>
<dbReference type="PANTHER" id="PTHR33221:SF4">
    <property type="entry name" value="HTH-TYPE TRANSCRIPTIONAL REPRESSOR NSRR"/>
    <property type="match status" value="1"/>
</dbReference>
<accession>A0ABQ2KFE7</accession>
<dbReference type="Pfam" id="PF02082">
    <property type="entry name" value="Rrf2"/>
    <property type="match status" value="1"/>
</dbReference>
<dbReference type="InterPro" id="IPR000944">
    <property type="entry name" value="Tscrpt_reg_Rrf2"/>
</dbReference>
<evidence type="ECO:0000256" key="2">
    <source>
        <dbReference type="ARBA" id="ARBA00034078"/>
    </source>
</evidence>
<comment type="caution">
    <text evidence="3">The sequence shown here is derived from an EMBL/GenBank/DDBJ whole genome shotgun (WGS) entry which is preliminary data.</text>
</comment>
<dbReference type="InterPro" id="IPR036390">
    <property type="entry name" value="WH_DNA-bd_sf"/>
</dbReference>
<dbReference type="RefSeq" id="WP_189028184.1">
    <property type="nucleotide sequence ID" value="NZ_BMNE01000003.1"/>
</dbReference>
<reference evidence="4" key="1">
    <citation type="journal article" date="2019" name="Int. J. Syst. Evol. Microbiol.">
        <title>The Global Catalogue of Microorganisms (GCM) 10K type strain sequencing project: providing services to taxonomists for standard genome sequencing and annotation.</title>
        <authorList>
            <consortium name="The Broad Institute Genomics Platform"/>
            <consortium name="The Broad Institute Genome Sequencing Center for Infectious Disease"/>
            <person name="Wu L."/>
            <person name="Ma J."/>
        </authorList>
    </citation>
    <scope>NUCLEOTIDE SEQUENCE [LARGE SCALE GENOMIC DNA]</scope>
    <source>
        <strain evidence="4">CGMCC 4.7329</strain>
    </source>
</reference>
<dbReference type="Proteomes" id="UP000658127">
    <property type="component" value="Unassembled WGS sequence"/>
</dbReference>
<sequence>MQLTASTDIGLRAVMRLAAADQAGDRVTIKAIAHQVGASERTVSTVVARLVEIGVIATTRGRGGGLVLTDTARSTTLGTLIRHLEQRPEVVDCAGPPSCPMIAGCRLRHVLAQAAEAFYRELDRFTVADLVAGSAGQLLPLRARTSHRAPADAEEP</sequence>
<dbReference type="EMBL" id="BMNE01000003">
    <property type="protein sequence ID" value="GGN79971.1"/>
    <property type="molecule type" value="Genomic_DNA"/>
</dbReference>
<gene>
    <name evidence="3" type="ORF">GCM10011610_28940</name>
</gene>
<dbReference type="Gene3D" id="1.10.10.10">
    <property type="entry name" value="Winged helix-like DNA-binding domain superfamily/Winged helix DNA-binding domain"/>
    <property type="match status" value="1"/>
</dbReference>
<name>A0ABQ2KFE7_9NOCA</name>
<dbReference type="PROSITE" id="PS51197">
    <property type="entry name" value="HTH_RRF2_2"/>
    <property type="match status" value="1"/>
</dbReference>
<dbReference type="SUPFAM" id="SSF46785">
    <property type="entry name" value="Winged helix' DNA-binding domain"/>
    <property type="match status" value="1"/>
</dbReference>
<keyword evidence="4" id="KW-1185">Reference proteome</keyword>
<evidence type="ECO:0000313" key="3">
    <source>
        <dbReference type="EMBL" id="GGN79971.1"/>
    </source>
</evidence>
<proteinExistence type="predicted"/>
<dbReference type="NCBIfam" id="TIGR00738">
    <property type="entry name" value="rrf2_super"/>
    <property type="match status" value="1"/>
</dbReference>
<keyword evidence="1" id="KW-0238">DNA-binding</keyword>
<evidence type="ECO:0000256" key="1">
    <source>
        <dbReference type="ARBA" id="ARBA00023125"/>
    </source>
</evidence>
<organism evidence="3 4">
    <name type="scientific">Nocardia rhizosphaerihabitans</name>
    <dbReference type="NCBI Taxonomy" id="1691570"/>
    <lineage>
        <taxon>Bacteria</taxon>
        <taxon>Bacillati</taxon>
        <taxon>Actinomycetota</taxon>
        <taxon>Actinomycetes</taxon>
        <taxon>Mycobacteriales</taxon>
        <taxon>Nocardiaceae</taxon>
        <taxon>Nocardia</taxon>
    </lineage>
</organism>
<comment type="cofactor">
    <cofactor evidence="2">
        <name>[2Fe-2S] cluster</name>
        <dbReference type="ChEBI" id="CHEBI:190135"/>
    </cofactor>
</comment>
<dbReference type="PANTHER" id="PTHR33221">
    <property type="entry name" value="WINGED HELIX-TURN-HELIX TRANSCRIPTIONAL REGULATOR, RRF2 FAMILY"/>
    <property type="match status" value="1"/>
</dbReference>
<dbReference type="InterPro" id="IPR036388">
    <property type="entry name" value="WH-like_DNA-bd_sf"/>
</dbReference>